<evidence type="ECO:0000313" key="16">
    <source>
        <dbReference type="RGD" id="1307347"/>
    </source>
</evidence>
<evidence type="ECO:0000256" key="10">
    <source>
        <dbReference type="RuleBase" id="RU361213"/>
    </source>
</evidence>
<feature type="region of interest" description="Disordered" evidence="12">
    <location>
        <begin position="1"/>
        <end position="40"/>
    </location>
</feature>
<dbReference type="InterPro" id="IPR028651">
    <property type="entry name" value="ING_fam"/>
</dbReference>
<keyword evidence="10" id="KW-0156">Chromatin regulator</keyword>
<dbReference type="SMART" id="SM00249">
    <property type="entry name" value="PHD"/>
    <property type="match status" value="1"/>
</dbReference>
<dbReference type="RGD" id="1307347">
    <property type="gene designation" value="Ing2"/>
</dbReference>
<evidence type="ECO:0000256" key="8">
    <source>
        <dbReference type="PIRSR" id="PIRSR628651-51"/>
    </source>
</evidence>
<dbReference type="CDD" id="cd15683">
    <property type="entry name" value="PHD_ING2"/>
    <property type="match status" value="1"/>
</dbReference>
<evidence type="ECO:0000256" key="6">
    <source>
        <dbReference type="ARBA" id="ARBA00023242"/>
    </source>
</evidence>
<proteinExistence type="inferred from homology"/>
<feature type="site" description="Histone H3K4me3 binding" evidence="7">
    <location>
        <position position="383"/>
    </location>
</feature>
<dbReference type="InterPro" id="IPR024610">
    <property type="entry name" value="ING_N_histone-binding"/>
</dbReference>
<feature type="site" description="Histone H3K4me3 binding" evidence="7">
    <location>
        <position position="371"/>
    </location>
</feature>
<dbReference type="PANTHER" id="PTHR10333">
    <property type="entry name" value="INHIBITOR OF GROWTH PROTEIN"/>
    <property type="match status" value="1"/>
</dbReference>
<evidence type="ECO:0000256" key="1">
    <source>
        <dbReference type="ARBA" id="ARBA00004123"/>
    </source>
</evidence>
<feature type="compositionally biased region" description="Basic residues" evidence="12">
    <location>
        <begin position="327"/>
        <end position="339"/>
    </location>
</feature>
<evidence type="ECO:0000256" key="5">
    <source>
        <dbReference type="ARBA" id="ARBA00022833"/>
    </source>
</evidence>
<dbReference type="PROSITE" id="PS01359">
    <property type="entry name" value="ZF_PHD_1"/>
    <property type="match status" value="1"/>
</dbReference>
<evidence type="ECO:0000256" key="11">
    <source>
        <dbReference type="SAM" id="Coils"/>
    </source>
</evidence>
<feature type="domain" description="PHD-type" evidence="13">
    <location>
        <begin position="358"/>
        <end position="407"/>
    </location>
</feature>
<dbReference type="OMA" id="QCFQDPS"/>
<dbReference type="Gene3D" id="6.10.140.1740">
    <property type="match status" value="1"/>
</dbReference>
<sequence length="426" mass="48052">MRGGNRHLKTEGRGRTAYLRGRPRYSGSLAATGAQPWPRGARREVAAHARSRARCTLGRFSSLRPHSASSAQGPLAAVLEAREGGAGSARWRQVEIGGLGGALSSGGRVPAAPGCRAEERRSWLLHVWLLDAEAAAAAAARSSSGGRMLGQQQQLYSSAALLTGERSRLLTCYVQDYLECVESLPHDMQRNVSVLRELDNKYQETLKEIDDVYEKYKKEDDSNQKKRLQQHLQRALINSQELGDEKIQIVTQMLELVENRARQMELHSQCFQDPAESERASDKSKMDSSQPERSSRRPRRQRTSESRDLCHMTNGIDDCDDQPPKEKKSKSAKKKKRSKAKQEREASPVEFAIDPNEPTYCLCNQVSYGEMIGCDNEQCPIEWFHFSCVSLTYKPKGKWYCPKCRGDSEKTMDKSTEKTRKERRAR</sequence>
<feature type="region of interest" description="Disordered" evidence="12">
    <location>
        <begin position="268"/>
        <end position="349"/>
    </location>
</feature>
<comment type="domain">
    <text evidence="10">The PHD-type zinc finger mediates the binding to H3K4me3.</text>
</comment>
<dbReference type="eggNOG" id="KOG1973">
    <property type="taxonomic scope" value="Eukaryota"/>
</dbReference>
<comment type="similarity">
    <text evidence="2 10">Belongs to the ING family.</text>
</comment>
<feature type="compositionally biased region" description="Basic and acidic residues" evidence="12">
    <location>
        <begin position="276"/>
        <end position="286"/>
    </location>
</feature>
<dbReference type="Gene3D" id="3.30.40.10">
    <property type="entry name" value="Zinc/RING finger domain, C3HC4 (zinc finger)"/>
    <property type="match status" value="1"/>
</dbReference>
<feature type="binding site" evidence="8">
    <location>
        <position position="363"/>
    </location>
    <ligand>
        <name>Zn(2+)</name>
        <dbReference type="ChEBI" id="CHEBI:29105"/>
        <label>1</label>
    </ligand>
</feature>
<dbReference type="Proteomes" id="UP000002494">
    <property type="component" value="Chromosome 16"/>
</dbReference>
<evidence type="ECO:0000256" key="2">
    <source>
        <dbReference type="ARBA" id="ARBA00010210"/>
    </source>
</evidence>
<feature type="site" description="Histone H3K4me3 binding" evidence="7">
    <location>
        <position position="360"/>
    </location>
</feature>
<keyword evidence="3 8" id="KW-0479">Metal-binding</keyword>
<feature type="site" description="Histone H3K4me3 binding" evidence="7">
    <location>
        <position position="375"/>
    </location>
</feature>
<dbReference type="OrthoDB" id="5411773at2759"/>
<dbReference type="InterPro" id="IPR019787">
    <property type="entry name" value="Znf_PHD-finger"/>
</dbReference>
<dbReference type="InterPro" id="IPR013083">
    <property type="entry name" value="Znf_RING/FYVE/PHD"/>
</dbReference>
<dbReference type="InterPro" id="IPR019786">
    <property type="entry name" value="Zinc_finger_PHD-type_CS"/>
</dbReference>
<feature type="binding site" evidence="8">
    <location>
        <position position="385"/>
    </location>
    <ligand>
        <name>Zn(2+)</name>
        <dbReference type="ChEBI" id="CHEBI:29105"/>
        <label>1</label>
    </ligand>
</feature>
<dbReference type="GeneTree" id="ENSGT00940000158194"/>
<keyword evidence="11" id="KW-0175">Coiled coil</keyword>
<evidence type="ECO:0000256" key="12">
    <source>
        <dbReference type="SAM" id="MobiDB-lite"/>
    </source>
</evidence>
<reference evidence="14" key="1">
    <citation type="submission" date="2024-01" db="EMBL/GenBank/DDBJ databases">
        <title>GRCr8: a new rat reference genome assembly contstructed from accurate long reads and long range scaffolding.</title>
        <authorList>
            <person name="Doris P.A."/>
            <person name="Kalbfleisch T."/>
            <person name="Li K."/>
            <person name="Howe K."/>
            <person name="Wood J."/>
        </authorList>
    </citation>
    <scope>NUCLEOTIDE SEQUENCE [LARGE SCALE GENOMIC DNA]</scope>
    <source>
        <strain evidence="14">Brown Norway</strain>
    </source>
</reference>
<name>A0ABZ3NNN7_RAT</name>
<evidence type="ECO:0000256" key="4">
    <source>
        <dbReference type="ARBA" id="ARBA00022771"/>
    </source>
</evidence>
<feature type="binding site" evidence="8">
    <location>
        <position position="388"/>
    </location>
    <ligand>
        <name>Zn(2+)</name>
        <dbReference type="ChEBI" id="CHEBI:29105"/>
        <label>1</label>
    </ligand>
</feature>
<dbReference type="Bgee" id="ENSRNOG00000013480">
    <property type="expression patterns" value="Expressed in testis and 19 other cell types or tissues"/>
</dbReference>
<comment type="subcellular location">
    <subcellularLocation>
        <location evidence="1 10">Nucleus</location>
    </subcellularLocation>
</comment>
<evidence type="ECO:0000259" key="13">
    <source>
        <dbReference type="PROSITE" id="PS50016"/>
    </source>
</evidence>
<keyword evidence="6 10" id="KW-0539">Nucleus</keyword>
<feature type="binding site" evidence="8">
    <location>
        <position position="404"/>
    </location>
    <ligand>
        <name>Zn(2+)</name>
        <dbReference type="ChEBI" id="CHEBI:29105"/>
        <label>2</label>
    </ligand>
</feature>
<dbReference type="InterPro" id="IPR042019">
    <property type="entry name" value="ING2_PHD"/>
</dbReference>
<dbReference type="PaxDb" id="10116-ENSRNOP00000018689"/>
<reference evidence="14" key="3">
    <citation type="submission" date="2025-09" db="UniProtKB">
        <authorList>
            <consortium name="Ensembl"/>
        </authorList>
    </citation>
    <scope>IDENTIFICATION</scope>
    <source>
        <strain evidence="14">Brown Norway</strain>
    </source>
</reference>
<dbReference type="Pfam" id="PF12998">
    <property type="entry name" value="ING"/>
    <property type="match status" value="1"/>
</dbReference>
<dbReference type="InterPro" id="IPR011011">
    <property type="entry name" value="Znf_FYVE_PHD"/>
</dbReference>
<evidence type="ECO:0000256" key="9">
    <source>
        <dbReference type="PROSITE-ProRule" id="PRU00146"/>
    </source>
</evidence>
<keyword evidence="15" id="KW-1185">Reference proteome</keyword>
<feature type="binding site" evidence="8">
    <location>
        <position position="361"/>
    </location>
    <ligand>
        <name>Zn(2+)</name>
        <dbReference type="ChEBI" id="CHEBI:29105"/>
        <label>1</label>
    </ligand>
</feature>
<gene>
    <name evidence="14 16" type="primary">Ing2</name>
</gene>
<dbReference type="STRING" id="10116.ENSRNOP00000018689"/>
<protein>
    <recommendedName>
        <fullName evidence="10">Inhibitor of growth protein</fullName>
    </recommendedName>
</protein>
<accession>A0ABZ3NNN7</accession>
<feature type="coiled-coil region" evidence="11">
    <location>
        <begin position="195"/>
        <end position="245"/>
    </location>
</feature>
<feature type="binding site" evidence="8">
    <location>
        <position position="401"/>
    </location>
    <ligand>
        <name>Zn(2+)</name>
        <dbReference type="ChEBI" id="CHEBI:29105"/>
        <label>2</label>
    </ligand>
</feature>
<dbReference type="HOGENOM" id="CLU_031900_5_0_1"/>
<dbReference type="PANTHER" id="PTHR10333:SF37">
    <property type="entry name" value="INHIBITOR OF GROWTH PROTEIN 2"/>
    <property type="match status" value="1"/>
</dbReference>
<evidence type="ECO:0000256" key="3">
    <source>
        <dbReference type="ARBA" id="ARBA00022723"/>
    </source>
</evidence>
<evidence type="ECO:0000313" key="15">
    <source>
        <dbReference type="Proteomes" id="UP000002494"/>
    </source>
</evidence>
<comment type="function">
    <text evidence="10">Component of an histone acetyltransferase complex.</text>
</comment>
<dbReference type="SUPFAM" id="SSF57903">
    <property type="entry name" value="FYVE/PHD zinc finger"/>
    <property type="match status" value="1"/>
</dbReference>
<feature type="compositionally biased region" description="Basic and acidic residues" evidence="12">
    <location>
        <begin position="405"/>
        <end position="420"/>
    </location>
</feature>
<dbReference type="SMART" id="SM01408">
    <property type="entry name" value="ING"/>
    <property type="match status" value="1"/>
</dbReference>
<feature type="binding site" evidence="8">
    <location>
        <position position="379"/>
    </location>
    <ligand>
        <name>Zn(2+)</name>
        <dbReference type="ChEBI" id="CHEBI:29105"/>
        <label>2</label>
    </ligand>
</feature>
<evidence type="ECO:0000256" key="7">
    <source>
        <dbReference type="PIRSR" id="PIRSR628651-50"/>
    </source>
</evidence>
<organism evidence="14 15">
    <name type="scientific">Rattus norvegicus</name>
    <name type="common">Rat</name>
    <dbReference type="NCBI Taxonomy" id="10116"/>
    <lineage>
        <taxon>Eukaryota</taxon>
        <taxon>Metazoa</taxon>
        <taxon>Chordata</taxon>
        <taxon>Craniata</taxon>
        <taxon>Vertebrata</taxon>
        <taxon>Euteleostomi</taxon>
        <taxon>Mammalia</taxon>
        <taxon>Eutheria</taxon>
        <taxon>Euarchontoglires</taxon>
        <taxon>Glires</taxon>
        <taxon>Rodentia</taxon>
        <taxon>Myomorpha</taxon>
        <taxon>Muroidea</taxon>
        <taxon>Muridae</taxon>
        <taxon>Murinae</taxon>
        <taxon>Rattus</taxon>
    </lineage>
</organism>
<comment type="subunit">
    <text evidence="10">Component of an histone acetyltransferase complex. Interacts with H3K4me3 and to a lesser extent with H3K4me2.</text>
</comment>
<keyword evidence="4 9" id="KW-0863">Zinc-finger</keyword>
<dbReference type="InterPro" id="IPR001965">
    <property type="entry name" value="Znf_PHD"/>
</dbReference>
<feature type="region of interest" description="Disordered" evidence="12">
    <location>
        <begin position="405"/>
        <end position="426"/>
    </location>
</feature>
<feature type="binding site" evidence="8">
    <location>
        <position position="374"/>
    </location>
    <ligand>
        <name>Zn(2+)</name>
        <dbReference type="ChEBI" id="CHEBI:29105"/>
        <label>2</label>
    </ligand>
</feature>
<dbReference type="PROSITE" id="PS50016">
    <property type="entry name" value="ZF_PHD_2"/>
    <property type="match status" value="1"/>
</dbReference>
<dbReference type="Ensembl" id="ENSRNOT00000018689.7">
    <property type="protein sequence ID" value="ENSRNOP00000018689.5"/>
    <property type="gene ID" value="ENSRNOG00000013480.7"/>
</dbReference>
<evidence type="ECO:0000313" key="14">
    <source>
        <dbReference type="Ensembl" id="ENSRNOP00000018689.5"/>
    </source>
</evidence>
<dbReference type="CDD" id="cd16861">
    <property type="entry name" value="ING_ING2"/>
    <property type="match status" value="1"/>
</dbReference>
<keyword evidence="5 8" id="KW-0862">Zinc</keyword>
<reference evidence="14" key="2">
    <citation type="submission" date="2025-08" db="UniProtKB">
        <authorList>
            <consortium name="Ensembl"/>
        </authorList>
    </citation>
    <scope>IDENTIFICATION</scope>
    <source>
        <strain evidence="14">Brown Norway</strain>
    </source>
</reference>